<feature type="transmembrane region" description="Helical" evidence="6">
    <location>
        <begin position="191"/>
        <end position="212"/>
    </location>
</feature>
<reference evidence="8 9" key="1">
    <citation type="submission" date="2024-03" db="EMBL/GenBank/DDBJ databases">
        <authorList>
            <person name="Jo J.-H."/>
        </authorList>
    </citation>
    <scope>NUCLEOTIDE SEQUENCE [LARGE SCALE GENOMIC DNA]</scope>
    <source>
        <strain evidence="8 9">PS1R-30</strain>
    </source>
</reference>
<comment type="caution">
    <text evidence="8">The sequence shown here is derived from an EMBL/GenBank/DDBJ whole genome shotgun (WGS) entry which is preliminary data.</text>
</comment>
<evidence type="ECO:0000256" key="2">
    <source>
        <dbReference type="ARBA" id="ARBA00022448"/>
    </source>
</evidence>
<feature type="transmembrane region" description="Helical" evidence="6">
    <location>
        <begin position="397"/>
        <end position="418"/>
    </location>
</feature>
<keyword evidence="3 6" id="KW-0812">Transmembrane</keyword>
<dbReference type="PROSITE" id="PS50850">
    <property type="entry name" value="MFS"/>
    <property type="match status" value="1"/>
</dbReference>
<evidence type="ECO:0000256" key="6">
    <source>
        <dbReference type="SAM" id="Phobius"/>
    </source>
</evidence>
<dbReference type="RefSeq" id="WP_339587160.1">
    <property type="nucleotide sequence ID" value="NZ_JBBHJZ010000002.1"/>
</dbReference>
<accession>A0ABU8RVX1</accession>
<dbReference type="InterPro" id="IPR044770">
    <property type="entry name" value="MFS_spinster-like"/>
</dbReference>
<keyword evidence="5 6" id="KW-0472">Membrane</keyword>
<evidence type="ECO:0000256" key="3">
    <source>
        <dbReference type="ARBA" id="ARBA00022692"/>
    </source>
</evidence>
<evidence type="ECO:0000256" key="5">
    <source>
        <dbReference type="ARBA" id="ARBA00023136"/>
    </source>
</evidence>
<proteinExistence type="predicted"/>
<dbReference type="InterPro" id="IPR011701">
    <property type="entry name" value="MFS"/>
</dbReference>
<evidence type="ECO:0000259" key="7">
    <source>
        <dbReference type="PROSITE" id="PS50850"/>
    </source>
</evidence>
<protein>
    <submittedName>
        <fullName evidence="8">MFS transporter</fullName>
    </submittedName>
</protein>
<evidence type="ECO:0000256" key="1">
    <source>
        <dbReference type="ARBA" id="ARBA00004141"/>
    </source>
</evidence>
<keyword evidence="2" id="KW-0813">Transport</keyword>
<gene>
    <name evidence="8" type="ORF">WG901_11265</name>
</gene>
<evidence type="ECO:0000256" key="4">
    <source>
        <dbReference type="ARBA" id="ARBA00022989"/>
    </source>
</evidence>
<dbReference type="CDD" id="cd17328">
    <property type="entry name" value="MFS_spinster_like"/>
    <property type="match status" value="1"/>
</dbReference>
<feature type="domain" description="Major facilitator superfamily (MFS) profile" evidence="7">
    <location>
        <begin position="27"/>
        <end position="514"/>
    </location>
</feature>
<dbReference type="EMBL" id="JBBHJZ010000002">
    <property type="protein sequence ID" value="MEJ5977218.1"/>
    <property type="molecule type" value="Genomic_DNA"/>
</dbReference>
<feature type="transmembrane region" description="Helical" evidence="6">
    <location>
        <begin position="94"/>
        <end position="112"/>
    </location>
</feature>
<dbReference type="PANTHER" id="PTHR23505:SF79">
    <property type="entry name" value="PROTEIN SPINSTER"/>
    <property type="match status" value="1"/>
</dbReference>
<dbReference type="InterPro" id="IPR020846">
    <property type="entry name" value="MFS_dom"/>
</dbReference>
<dbReference type="Gene3D" id="1.20.1250.20">
    <property type="entry name" value="MFS general substrate transporter like domains"/>
    <property type="match status" value="2"/>
</dbReference>
<evidence type="ECO:0000313" key="8">
    <source>
        <dbReference type="EMBL" id="MEJ5977218.1"/>
    </source>
</evidence>
<comment type="subcellular location">
    <subcellularLocation>
        <location evidence="1">Membrane</location>
        <topology evidence="1">Multi-pass membrane protein</topology>
    </subcellularLocation>
</comment>
<feature type="transmembrane region" description="Helical" evidence="6">
    <location>
        <begin position="61"/>
        <end position="82"/>
    </location>
</feature>
<feature type="transmembrane region" description="Helical" evidence="6">
    <location>
        <begin position="262"/>
        <end position="283"/>
    </location>
</feature>
<feature type="transmembrane region" description="Helical" evidence="6">
    <location>
        <begin position="364"/>
        <end position="385"/>
    </location>
</feature>
<feature type="transmembrane region" description="Helical" evidence="6">
    <location>
        <begin position="424"/>
        <end position="450"/>
    </location>
</feature>
<organism evidence="8 9">
    <name type="scientific">Novosphingobium anseongense</name>
    <dbReference type="NCBI Taxonomy" id="3133436"/>
    <lineage>
        <taxon>Bacteria</taxon>
        <taxon>Pseudomonadati</taxon>
        <taxon>Pseudomonadota</taxon>
        <taxon>Alphaproteobacteria</taxon>
        <taxon>Sphingomonadales</taxon>
        <taxon>Sphingomonadaceae</taxon>
        <taxon>Novosphingobium</taxon>
    </lineage>
</organism>
<feature type="transmembrane region" description="Helical" evidence="6">
    <location>
        <begin position="150"/>
        <end position="171"/>
    </location>
</feature>
<name>A0ABU8RVX1_9SPHN</name>
<feature type="transmembrane region" description="Helical" evidence="6">
    <location>
        <begin position="488"/>
        <end position="509"/>
    </location>
</feature>
<feature type="transmembrane region" description="Helical" evidence="6">
    <location>
        <begin position="326"/>
        <end position="352"/>
    </location>
</feature>
<dbReference type="SUPFAM" id="SSF103473">
    <property type="entry name" value="MFS general substrate transporter"/>
    <property type="match status" value="1"/>
</dbReference>
<sequence length="521" mass="54610">MLQTEPAPIAQEDREPAVESEPYRFYVLGVLMLVYALNFIDRQLITILAPDLKRDLGISDSDFGFLYGTAFGVFYAVFGIPLGKLADHWSRVRLLAVGLALWSALTTLSGFAKNFTQLGAARIGVGIGEATASPCAYSLVSDYFPPRRRALALSIYSAGLYVGGGISLAFGSSIAAEWNAHFIDGSAPLGLVGWQVAFMTMGVPGLLLALLVTTMREPPRGRFDPPHDGPETALVKPLADFVRSLESVLPPFTLIAAGRHGIGALLVNAAGAVTACLLVWGMQRLTGDLVQWIAFALGCYAVFSWGQSLRLRDSATFDAVCRSRALVGVTLGYGLVTIVGYAMTAFAPLYAIEVLGADAREAGFWLGGAGTLGGIIGVVGSGALADRLAGSTHNHRRVWVIAGTAIGSALLYALMFTASDRSVYYALSFIGWIFFAGTLGGSSGAVVNAVPARVRGIATAGFVLGSTLLGLALGPYSAGKFSALLGGLGNGLLVLLVVVPFGLIALAVAERDLRRRAITPA</sequence>
<evidence type="ECO:0000313" key="9">
    <source>
        <dbReference type="Proteomes" id="UP001361239"/>
    </source>
</evidence>
<feature type="transmembrane region" description="Helical" evidence="6">
    <location>
        <begin position="457"/>
        <end position="476"/>
    </location>
</feature>
<keyword evidence="4 6" id="KW-1133">Transmembrane helix</keyword>
<keyword evidence="9" id="KW-1185">Reference proteome</keyword>
<dbReference type="Proteomes" id="UP001361239">
    <property type="component" value="Unassembled WGS sequence"/>
</dbReference>
<feature type="transmembrane region" description="Helical" evidence="6">
    <location>
        <begin position="289"/>
        <end position="306"/>
    </location>
</feature>
<feature type="transmembrane region" description="Helical" evidence="6">
    <location>
        <begin position="23"/>
        <end position="40"/>
    </location>
</feature>
<dbReference type="PANTHER" id="PTHR23505">
    <property type="entry name" value="SPINSTER"/>
    <property type="match status" value="1"/>
</dbReference>
<dbReference type="InterPro" id="IPR036259">
    <property type="entry name" value="MFS_trans_sf"/>
</dbReference>
<dbReference type="Pfam" id="PF07690">
    <property type="entry name" value="MFS_1"/>
    <property type="match status" value="1"/>
</dbReference>